<feature type="transmembrane region" description="Helical" evidence="11">
    <location>
        <begin position="35"/>
        <end position="55"/>
    </location>
</feature>
<reference evidence="13" key="3">
    <citation type="submission" date="2025-08" db="UniProtKB">
        <authorList>
            <consortium name="Ensembl"/>
        </authorList>
    </citation>
    <scope>IDENTIFICATION</scope>
</reference>
<keyword evidence="10" id="KW-0807">Transducer</keyword>
<name>A0A3B1IIY3_ASTMX</name>
<sequence length="319" mass="36691">MLSSTESFLVQNSTFTTFKLNGFRDLGEWRPILSIPYFLMFLLSTTSNSVLIYLIASQRNLHTPMCILIGLMAVVDLCLPIFFVPNMLLNFLFDQKWISLAGCLIQMFCIHFVGAFQSTLLVWMALDRFFAICRPLYYHKYMEIPNFLKFIIVPLFRNGLLNITMVFLAGKRTFCVDEMDHCFCEHMALVQLACGDISVNNLIGLLTAFLIPTADFVFITVSYIILFVSIMKSGKSHLKAINTCVTHIIVMTVSLTFALIAFMSYRIRNNFSPSSRVFISTMYLLFPSCFNPIIYGVRTKEIREQLLKFINHQKKKPKN</sequence>
<feature type="domain" description="G-protein coupled receptors family 1 profile" evidence="12">
    <location>
        <begin position="47"/>
        <end position="295"/>
    </location>
</feature>
<dbReference type="PRINTS" id="PR00245">
    <property type="entry name" value="OLFACTORYR"/>
</dbReference>
<dbReference type="PANTHER" id="PTHR26450">
    <property type="entry name" value="OLFACTORY RECEPTOR 56B1-RELATED"/>
    <property type="match status" value="1"/>
</dbReference>
<organism evidence="13 14">
    <name type="scientific">Astyanax mexicanus</name>
    <name type="common">Blind cave fish</name>
    <name type="synonym">Astyanax fasciatus mexicanus</name>
    <dbReference type="NCBI Taxonomy" id="7994"/>
    <lineage>
        <taxon>Eukaryota</taxon>
        <taxon>Metazoa</taxon>
        <taxon>Chordata</taxon>
        <taxon>Craniata</taxon>
        <taxon>Vertebrata</taxon>
        <taxon>Euteleostomi</taxon>
        <taxon>Actinopterygii</taxon>
        <taxon>Neopterygii</taxon>
        <taxon>Teleostei</taxon>
        <taxon>Ostariophysi</taxon>
        <taxon>Characiformes</taxon>
        <taxon>Characoidei</taxon>
        <taxon>Acestrorhamphidae</taxon>
        <taxon>Acestrorhamphinae</taxon>
        <taxon>Astyanax</taxon>
    </lineage>
</organism>
<keyword evidence="7" id="KW-0297">G-protein coupled receptor</keyword>
<dbReference type="SMART" id="SM01381">
    <property type="entry name" value="7TM_GPCR_Srsx"/>
    <property type="match status" value="1"/>
</dbReference>
<evidence type="ECO:0000256" key="3">
    <source>
        <dbReference type="ARBA" id="ARBA00022606"/>
    </source>
</evidence>
<keyword evidence="3" id="KW-0716">Sensory transduction</keyword>
<reference evidence="13" key="4">
    <citation type="submission" date="2025-09" db="UniProtKB">
        <authorList>
            <consortium name="Ensembl"/>
        </authorList>
    </citation>
    <scope>IDENTIFICATION</scope>
</reference>
<dbReference type="Gene3D" id="1.20.1070.10">
    <property type="entry name" value="Rhodopsin 7-helix transmembrane proteins"/>
    <property type="match status" value="1"/>
</dbReference>
<dbReference type="InterPro" id="IPR000725">
    <property type="entry name" value="Olfact_rcpt"/>
</dbReference>
<dbReference type="InterPro" id="IPR000276">
    <property type="entry name" value="GPCR_Rhodpsn"/>
</dbReference>
<keyword evidence="5" id="KW-0552">Olfaction</keyword>
<evidence type="ECO:0000256" key="6">
    <source>
        <dbReference type="ARBA" id="ARBA00022989"/>
    </source>
</evidence>
<proteinExistence type="predicted"/>
<feature type="transmembrane region" description="Helical" evidence="11">
    <location>
        <begin position="240"/>
        <end position="265"/>
    </location>
</feature>
<dbReference type="Ensembl" id="ENSAMXT00000054935.1">
    <property type="protein sequence ID" value="ENSAMXP00000029189.1"/>
    <property type="gene ID" value="ENSAMXG00000040857.1"/>
</dbReference>
<evidence type="ECO:0000256" key="7">
    <source>
        <dbReference type="ARBA" id="ARBA00023040"/>
    </source>
</evidence>
<dbReference type="InParanoid" id="A0A3B1IIY3"/>
<dbReference type="Proteomes" id="UP000018467">
    <property type="component" value="Unassembled WGS sequence"/>
</dbReference>
<evidence type="ECO:0000256" key="5">
    <source>
        <dbReference type="ARBA" id="ARBA00022725"/>
    </source>
</evidence>
<dbReference type="GeneTree" id="ENSGT01150000286905"/>
<dbReference type="GO" id="GO:0004984">
    <property type="term" value="F:olfactory receptor activity"/>
    <property type="evidence" value="ECO:0007669"/>
    <property type="project" value="InterPro"/>
</dbReference>
<feature type="transmembrane region" description="Helical" evidence="11">
    <location>
        <begin position="147"/>
        <end position="169"/>
    </location>
</feature>
<keyword evidence="8 11" id="KW-0472">Membrane</keyword>
<dbReference type="InterPro" id="IPR017452">
    <property type="entry name" value="GPCR_Rhodpsn_7TM"/>
</dbReference>
<evidence type="ECO:0000256" key="1">
    <source>
        <dbReference type="ARBA" id="ARBA00004651"/>
    </source>
</evidence>
<dbReference type="GO" id="GO:0004930">
    <property type="term" value="F:G protein-coupled receptor activity"/>
    <property type="evidence" value="ECO:0007669"/>
    <property type="project" value="UniProtKB-KW"/>
</dbReference>
<dbReference type="Pfam" id="PF13853">
    <property type="entry name" value="7tm_4"/>
    <property type="match status" value="1"/>
</dbReference>
<keyword evidence="4 11" id="KW-0812">Transmembrane</keyword>
<evidence type="ECO:0000313" key="13">
    <source>
        <dbReference type="Ensembl" id="ENSAMXP00000029189.1"/>
    </source>
</evidence>
<comment type="subcellular location">
    <subcellularLocation>
        <location evidence="1">Cell membrane</location>
        <topology evidence="1">Multi-pass membrane protein</topology>
    </subcellularLocation>
</comment>
<evidence type="ECO:0000256" key="10">
    <source>
        <dbReference type="ARBA" id="ARBA00023224"/>
    </source>
</evidence>
<evidence type="ECO:0000313" key="14">
    <source>
        <dbReference type="Proteomes" id="UP000018467"/>
    </source>
</evidence>
<protein>
    <submittedName>
        <fullName evidence="13">Olfactory receptor 52K2-like</fullName>
    </submittedName>
</protein>
<feature type="transmembrane region" description="Helical" evidence="11">
    <location>
        <begin position="67"/>
        <end position="85"/>
    </location>
</feature>
<feature type="transmembrane region" description="Helical" evidence="11">
    <location>
        <begin position="202"/>
        <end position="228"/>
    </location>
</feature>
<evidence type="ECO:0000256" key="8">
    <source>
        <dbReference type="ARBA" id="ARBA00023136"/>
    </source>
</evidence>
<dbReference type="AlphaFoldDB" id="A0A3B1IIY3"/>
<dbReference type="InterPro" id="IPR050402">
    <property type="entry name" value="OR51/52/56-like"/>
</dbReference>
<reference evidence="14" key="2">
    <citation type="journal article" date="2014" name="Nat. Commun.">
        <title>The cavefish genome reveals candidate genes for eye loss.</title>
        <authorList>
            <person name="McGaugh S.E."/>
            <person name="Gross J.B."/>
            <person name="Aken B."/>
            <person name="Blin M."/>
            <person name="Borowsky R."/>
            <person name="Chalopin D."/>
            <person name="Hinaux H."/>
            <person name="Jeffery W.R."/>
            <person name="Keene A."/>
            <person name="Ma L."/>
            <person name="Minx P."/>
            <person name="Murphy D."/>
            <person name="O'Quin K.E."/>
            <person name="Retaux S."/>
            <person name="Rohner N."/>
            <person name="Searle S.M."/>
            <person name="Stahl B.A."/>
            <person name="Tabin C."/>
            <person name="Volff J.N."/>
            <person name="Yoshizawa M."/>
            <person name="Warren W.C."/>
        </authorList>
    </citation>
    <scope>NUCLEOTIDE SEQUENCE [LARGE SCALE GENOMIC DNA]</scope>
    <source>
        <strain evidence="14">female</strain>
    </source>
</reference>
<evidence type="ECO:0000256" key="9">
    <source>
        <dbReference type="ARBA" id="ARBA00023170"/>
    </source>
</evidence>
<evidence type="ECO:0000256" key="11">
    <source>
        <dbReference type="SAM" id="Phobius"/>
    </source>
</evidence>
<dbReference type="SUPFAM" id="SSF81321">
    <property type="entry name" value="Family A G protein-coupled receptor-like"/>
    <property type="match status" value="1"/>
</dbReference>
<keyword evidence="14" id="KW-1185">Reference proteome</keyword>
<evidence type="ECO:0000256" key="2">
    <source>
        <dbReference type="ARBA" id="ARBA00022475"/>
    </source>
</evidence>
<dbReference type="PROSITE" id="PS50262">
    <property type="entry name" value="G_PROTEIN_RECEP_F1_2"/>
    <property type="match status" value="1"/>
</dbReference>
<dbReference type="PRINTS" id="PR00237">
    <property type="entry name" value="GPCRRHODOPSN"/>
</dbReference>
<feature type="transmembrane region" description="Helical" evidence="11">
    <location>
        <begin position="277"/>
        <end position="297"/>
    </location>
</feature>
<keyword evidence="6 11" id="KW-1133">Transmembrane helix</keyword>
<dbReference type="FunFam" id="1.20.1070.10:FF:000013">
    <property type="entry name" value="Olfactory receptor"/>
    <property type="match status" value="1"/>
</dbReference>
<evidence type="ECO:0000256" key="4">
    <source>
        <dbReference type="ARBA" id="ARBA00022692"/>
    </source>
</evidence>
<dbReference type="GO" id="GO:0005886">
    <property type="term" value="C:plasma membrane"/>
    <property type="evidence" value="ECO:0007669"/>
    <property type="project" value="UniProtKB-SubCell"/>
</dbReference>
<dbReference type="PANTHER" id="PTHR26450:SF391">
    <property type="entry name" value="ODORANT RECEPTOR-RELATED"/>
    <property type="match status" value="1"/>
</dbReference>
<accession>A0A3B1IIY3</accession>
<keyword evidence="9" id="KW-0675">Receptor</keyword>
<evidence type="ECO:0000259" key="12">
    <source>
        <dbReference type="PROSITE" id="PS50262"/>
    </source>
</evidence>
<keyword evidence="2" id="KW-1003">Cell membrane</keyword>
<reference evidence="14" key="1">
    <citation type="submission" date="2013-03" db="EMBL/GenBank/DDBJ databases">
        <authorList>
            <person name="Jeffery W."/>
            <person name="Warren W."/>
            <person name="Wilson R.K."/>
        </authorList>
    </citation>
    <scope>NUCLEOTIDE SEQUENCE</scope>
    <source>
        <strain evidence="14">female</strain>
    </source>
</reference>
<feature type="transmembrane region" description="Helical" evidence="11">
    <location>
        <begin position="97"/>
        <end position="126"/>
    </location>
</feature>